<evidence type="ECO:0000256" key="2">
    <source>
        <dbReference type="ARBA" id="ARBA00022692"/>
    </source>
</evidence>
<feature type="transmembrane region" description="Helical" evidence="6">
    <location>
        <begin position="46"/>
        <end position="67"/>
    </location>
</feature>
<dbReference type="Pfam" id="PF23489">
    <property type="entry name" value="V-ATPase_su_f"/>
    <property type="match status" value="1"/>
</dbReference>
<accession>F0JB70</accession>
<evidence type="ECO:0008006" key="10">
    <source>
        <dbReference type="Google" id="ProtNLM"/>
    </source>
</evidence>
<evidence type="ECO:0000256" key="4">
    <source>
        <dbReference type="ARBA" id="ARBA00023136"/>
    </source>
</evidence>
<comment type="subcellular location">
    <subcellularLocation>
        <location evidence="1">Membrane</location>
    </subcellularLocation>
</comment>
<evidence type="ECO:0000256" key="1">
    <source>
        <dbReference type="ARBA" id="ARBA00004370"/>
    </source>
</evidence>
<evidence type="ECO:0000313" key="9">
    <source>
        <dbReference type="EMBL" id="CEL71337.1"/>
    </source>
</evidence>
<protein>
    <recommendedName>
        <fullName evidence="10">Transmembrane protein</fullName>
    </recommendedName>
</protein>
<reference evidence="8" key="2">
    <citation type="submission" date="2011-03" db="EMBL/GenBank/DDBJ databases">
        <authorList>
            <person name="Aslett M."/>
        </authorList>
    </citation>
    <scope>NUCLEOTIDE SEQUENCE</scope>
    <source>
        <strain evidence="8">Liverpool</strain>
    </source>
</reference>
<keyword evidence="2 6" id="KW-0812">Transmembrane</keyword>
<feature type="compositionally biased region" description="Polar residues" evidence="5">
    <location>
        <begin position="105"/>
        <end position="127"/>
    </location>
</feature>
<evidence type="ECO:0000256" key="5">
    <source>
        <dbReference type="SAM" id="MobiDB-lite"/>
    </source>
</evidence>
<evidence type="ECO:0000313" key="8">
    <source>
        <dbReference type="EMBL" id="CCA30091.1"/>
    </source>
</evidence>
<evidence type="ECO:0000256" key="3">
    <source>
        <dbReference type="ARBA" id="ARBA00022989"/>
    </source>
</evidence>
<feature type="signal peptide" evidence="7">
    <location>
        <begin position="1"/>
        <end position="30"/>
    </location>
</feature>
<reference evidence="9" key="3">
    <citation type="journal article" date="2015" name="PLoS ONE">
        <title>Comprehensive Evaluation of Toxoplasma gondii VEG and Neospora caninum LIV Genomes with Tachyzoite Stage Transcriptome and Proteome Defines Novel Transcript Features.</title>
        <authorList>
            <person name="Ramaprasad A."/>
            <person name="Mourier T."/>
            <person name="Naeem R."/>
            <person name="Malas T.B."/>
            <person name="Moussa E."/>
            <person name="Panigrahi A."/>
            <person name="Vermont S.J."/>
            <person name="Otto T.D."/>
            <person name="Wastling J."/>
            <person name="Pain A."/>
        </authorList>
    </citation>
    <scope>NUCLEOTIDE SEQUENCE</scope>
    <source>
        <strain evidence="9">Liverpool</strain>
    </source>
</reference>
<proteinExistence type="predicted"/>
<dbReference type="EMBL" id="LN714488">
    <property type="protein sequence ID" value="CEL71337.1"/>
    <property type="molecule type" value="Genomic_DNA"/>
</dbReference>
<dbReference type="AlphaFoldDB" id="F0JB70"/>
<keyword evidence="4 6" id="KW-0472">Membrane</keyword>
<feature type="region of interest" description="Disordered" evidence="5">
    <location>
        <begin position="78"/>
        <end position="127"/>
    </location>
</feature>
<dbReference type="GO" id="GO:0016020">
    <property type="term" value="C:membrane"/>
    <property type="evidence" value="ECO:0007669"/>
    <property type="project" value="UniProtKB-SubCell"/>
</dbReference>
<gene>
    <name evidence="9" type="ORF">BN1204_069840</name>
    <name evidence="8" type="ORF">NCLIV_069840</name>
</gene>
<feature type="chain" id="PRO_5010831116" description="Transmembrane protein" evidence="7">
    <location>
        <begin position="31"/>
        <end position="127"/>
    </location>
</feature>
<evidence type="ECO:0000256" key="7">
    <source>
        <dbReference type="SAM" id="SignalP"/>
    </source>
</evidence>
<keyword evidence="7" id="KW-0732">Signal</keyword>
<evidence type="ECO:0000256" key="6">
    <source>
        <dbReference type="SAM" id="Phobius"/>
    </source>
</evidence>
<sequence length="127" mass="13370">MPCCATACALLSGFAIVFLLVFGALMSSKATTIEIDHDKMENGSVAAFICAGAYGVFLVISCLYLYLHASRRAQNAPPEAVPLQSMAEAGSTENRPQFDAEATPEFSSQSSQKLAKGRTTSGTPAED</sequence>
<organism>
    <name type="scientific">Neospora caninum (strain Liverpool)</name>
    <dbReference type="NCBI Taxonomy" id="572307"/>
    <lineage>
        <taxon>Eukaryota</taxon>
        <taxon>Sar</taxon>
        <taxon>Alveolata</taxon>
        <taxon>Apicomplexa</taxon>
        <taxon>Conoidasida</taxon>
        <taxon>Coccidia</taxon>
        <taxon>Eucoccidiorida</taxon>
        <taxon>Eimeriorina</taxon>
        <taxon>Sarcocystidae</taxon>
        <taxon>Neospora</taxon>
    </lineage>
</organism>
<dbReference type="EMBL" id="CADU01000321">
    <property type="protein sequence ID" value="CCA30091.1"/>
    <property type="molecule type" value="Genomic_DNA"/>
</dbReference>
<name>F0JB70_NEOCL</name>
<dbReference type="VEuPathDB" id="ToxoDB:NCLIV_069840"/>
<dbReference type="InterPro" id="IPR056552">
    <property type="entry name" value="Ribonucl_Kappa"/>
</dbReference>
<keyword evidence="3 6" id="KW-1133">Transmembrane helix</keyword>
<reference evidence="8" key="1">
    <citation type="submission" date="2011-03" db="EMBL/GenBank/DDBJ databases">
        <title>Comparative genomics and transcriptomics of Neospora caninum and Toxoplasma gondii.</title>
        <authorList>
            <person name="Reid A.J."/>
            <person name="Sohal A."/>
            <person name="Harris D."/>
            <person name="Quail M."/>
            <person name="Sanders M."/>
            <person name="Berriman M."/>
            <person name="Wastling J.M."/>
            <person name="Pain A."/>
        </authorList>
    </citation>
    <scope>NUCLEOTIDE SEQUENCE</scope>
    <source>
        <strain evidence="8">Liverpool</strain>
    </source>
</reference>